<dbReference type="eggNOG" id="KOG2102">
    <property type="taxonomic scope" value="Eukaryota"/>
</dbReference>
<protein>
    <submittedName>
        <fullName evidence="2">Uncharacterized protein</fullName>
    </submittedName>
</protein>
<dbReference type="GO" id="GO:0006402">
    <property type="term" value="P:mRNA catabolic process"/>
    <property type="evidence" value="ECO:0000318"/>
    <property type="project" value="GO_Central"/>
</dbReference>
<gene>
    <name evidence="2" type="ORF">MONBRDRAFT_28263</name>
</gene>
<dbReference type="KEGG" id="mbr:MONBRDRAFT_28263"/>
<dbReference type="GeneID" id="5893985"/>
<sequence length="312" mass="33722">MPLIKARKSRPGAGTGAGAGAGRRLTKQQPVLRREIPCRLAVCAHDVCRRALAAGASSAVLHLRDGEGPLVVDAAAAVVYWELFYQYHQSWPALVVPQTAYRAVQQQGGRNDWRSLQDAVRDPRYNIVTFANEFHCDLADAAADDAQAATPDEARRRIVATAQWYAHHAQRPTAVLTTADEQLAYGDLPAAAGVALHTVEELVTSIFGEQAPAAILAQTLATRAETLRAGAADGLAANAHGYVPHLPEDELLTGVASGMFLRGRLHVQNCGRLAYVRDRFTQDDEVLLHQDIRIDGLAARNRAIHGDVVVIE</sequence>
<dbReference type="SUPFAM" id="SSF50249">
    <property type="entry name" value="Nucleic acid-binding proteins"/>
    <property type="match status" value="1"/>
</dbReference>
<dbReference type="RefSeq" id="XP_001748796.1">
    <property type="nucleotide sequence ID" value="XM_001748744.1"/>
</dbReference>
<dbReference type="InterPro" id="IPR012340">
    <property type="entry name" value="NA-bd_OB-fold"/>
</dbReference>
<dbReference type="AlphaFoldDB" id="A9V7N3"/>
<dbReference type="GO" id="GO:0000175">
    <property type="term" value="F:3'-5'-RNA exonuclease activity"/>
    <property type="evidence" value="ECO:0000318"/>
    <property type="project" value="GO_Central"/>
</dbReference>
<name>A9V7N3_MONBE</name>
<dbReference type="Gene3D" id="3.40.50.1010">
    <property type="entry name" value="5'-nuclease"/>
    <property type="match status" value="1"/>
</dbReference>
<dbReference type="Proteomes" id="UP000001357">
    <property type="component" value="Unassembled WGS sequence"/>
</dbReference>
<evidence type="ECO:0000256" key="1">
    <source>
        <dbReference type="SAM" id="MobiDB-lite"/>
    </source>
</evidence>
<dbReference type="GO" id="GO:0000932">
    <property type="term" value="C:P-body"/>
    <property type="evidence" value="ECO:0000318"/>
    <property type="project" value="GO_Central"/>
</dbReference>
<proteinExistence type="predicted"/>
<feature type="non-terminal residue" evidence="2">
    <location>
        <position position="312"/>
    </location>
</feature>
<dbReference type="InParanoid" id="A9V7N3"/>
<feature type="compositionally biased region" description="Basic residues" evidence="1">
    <location>
        <begin position="1"/>
        <end position="10"/>
    </location>
</feature>
<dbReference type="Gene3D" id="2.40.50.690">
    <property type="match status" value="1"/>
</dbReference>
<reference evidence="2 3" key="1">
    <citation type="journal article" date="2008" name="Nature">
        <title>The genome of the choanoflagellate Monosiga brevicollis and the origin of metazoans.</title>
        <authorList>
            <consortium name="JGI Sequencing"/>
            <person name="King N."/>
            <person name="Westbrook M.J."/>
            <person name="Young S.L."/>
            <person name="Kuo A."/>
            <person name="Abedin M."/>
            <person name="Chapman J."/>
            <person name="Fairclough S."/>
            <person name="Hellsten U."/>
            <person name="Isogai Y."/>
            <person name="Letunic I."/>
            <person name="Marr M."/>
            <person name="Pincus D."/>
            <person name="Putnam N."/>
            <person name="Rokas A."/>
            <person name="Wright K.J."/>
            <person name="Zuzow R."/>
            <person name="Dirks W."/>
            <person name="Good M."/>
            <person name="Goodstein D."/>
            <person name="Lemons D."/>
            <person name="Li W."/>
            <person name="Lyons J.B."/>
            <person name="Morris A."/>
            <person name="Nichols S."/>
            <person name="Richter D.J."/>
            <person name="Salamov A."/>
            <person name="Bork P."/>
            <person name="Lim W.A."/>
            <person name="Manning G."/>
            <person name="Miller W.T."/>
            <person name="McGinnis W."/>
            <person name="Shapiro H."/>
            <person name="Tjian R."/>
            <person name="Grigoriev I.V."/>
            <person name="Rokhsar D."/>
        </authorList>
    </citation>
    <scope>NUCLEOTIDE SEQUENCE [LARGE SCALE GENOMIC DNA]</scope>
    <source>
        <strain evidence="3">MX1 / ATCC 50154</strain>
    </source>
</reference>
<organism evidence="2 3">
    <name type="scientific">Monosiga brevicollis</name>
    <name type="common">Choanoflagellate</name>
    <dbReference type="NCBI Taxonomy" id="81824"/>
    <lineage>
        <taxon>Eukaryota</taxon>
        <taxon>Choanoflagellata</taxon>
        <taxon>Craspedida</taxon>
        <taxon>Salpingoecidae</taxon>
        <taxon>Monosiga</taxon>
    </lineage>
</organism>
<feature type="region of interest" description="Disordered" evidence="1">
    <location>
        <begin position="1"/>
        <end position="24"/>
    </location>
</feature>
<evidence type="ECO:0000313" key="3">
    <source>
        <dbReference type="Proteomes" id="UP000001357"/>
    </source>
</evidence>
<dbReference type="GO" id="GO:0010587">
    <property type="term" value="P:miRNA catabolic process"/>
    <property type="evidence" value="ECO:0000318"/>
    <property type="project" value="GO_Central"/>
</dbReference>
<dbReference type="EMBL" id="CH991566">
    <property type="protein sequence ID" value="EDQ86406.1"/>
    <property type="molecule type" value="Genomic_DNA"/>
</dbReference>
<accession>A9V7N3</accession>
<dbReference type="STRING" id="81824.A9V7N3"/>
<evidence type="ECO:0000313" key="2">
    <source>
        <dbReference type="EMBL" id="EDQ86406.1"/>
    </source>
</evidence>
<keyword evidence="3" id="KW-1185">Reference proteome</keyword>